<protein>
    <submittedName>
        <fullName evidence="4">Mucin-17-like</fullName>
    </submittedName>
</protein>
<dbReference type="InterPro" id="IPR002999">
    <property type="entry name" value="Tudor"/>
</dbReference>
<dbReference type="InterPro" id="IPR001025">
    <property type="entry name" value="BAH_dom"/>
</dbReference>
<feature type="compositionally biased region" description="Polar residues" evidence="1">
    <location>
        <begin position="704"/>
        <end position="714"/>
    </location>
</feature>
<feature type="region of interest" description="Disordered" evidence="1">
    <location>
        <begin position="691"/>
        <end position="727"/>
    </location>
</feature>
<dbReference type="Pfam" id="PF21744">
    <property type="entry name" value="BAHCC1-like_Tudor"/>
    <property type="match status" value="1"/>
</dbReference>
<feature type="compositionally biased region" description="Low complexity" evidence="1">
    <location>
        <begin position="551"/>
        <end position="563"/>
    </location>
</feature>
<feature type="compositionally biased region" description="Polar residues" evidence="1">
    <location>
        <begin position="860"/>
        <end position="893"/>
    </location>
</feature>
<dbReference type="Proteomes" id="UP000694941">
    <property type="component" value="Unplaced"/>
</dbReference>
<feature type="compositionally biased region" description="Basic residues" evidence="1">
    <location>
        <begin position="2249"/>
        <end position="2269"/>
    </location>
</feature>
<reference evidence="4" key="1">
    <citation type="submission" date="2025-08" db="UniProtKB">
        <authorList>
            <consortium name="RefSeq"/>
        </authorList>
    </citation>
    <scope>IDENTIFICATION</scope>
    <source>
        <tissue evidence="4">Muscle</tissue>
    </source>
</reference>
<feature type="compositionally biased region" description="Basic residues" evidence="1">
    <location>
        <begin position="1539"/>
        <end position="1551"/>
    </location>
</feature>
<feature type="compositionally biased region" description="Basic and acidic residues" evidence="1">
    <location>
        <begin position="2353"/>
        <end position="2372"/>
    </location>
</feature>
<feature type="compositionally biased region" description="Low complexity" evidence="1">
    <location>
        <begin position="1754"/>
        <end position="1763"/>
    </location>
</feature>
<dbReference type="SMART" id="SM00439">
    <property type="entry name" value="BAH"/>
    <property type="match status" value="1"/>
</dbReference>
<dbReference type="PROSITE" id="PS51038">
    <property type="entry name" value="BAH"/>
    <property type="match status" value="1"/>
</dbReference>
<evidence type="ECO:0000313" key="3">
    <source>
        <dbReference type="Proteomes" id="UP000694941"/>
    </source>
</evidence>
<dbReference type="InterPro" id="IPR052429">
    <property type="entry name" value="BAH_domain_protein"/>
</dbReference>
<evidence type="ECO:0000259" key="2">
    <source>
        <dbReference type="PROSITE" id="PS51038"/>
    </source>
</evidence>
<feature type="region of interest" description="Disordered" evidence="1">
    <location>
        <begin position="2234"/>
        <end position="2283"/>
    </location>
</feature>
<dbReference type="RefSeq" id="XP_022250155.1">
    <property type="nucleotide sequence ID" value="XM_022394447.1"/>
</dbReference>
<dbReference type="InterPro" id="IPR048924">
    <property type="entry name" value="BAHCC1-like_Tudor"/>
</dbReference>
<gene>
    <name evidence="4" type="primary">LOC106466447</name>
</gene>
<feature type="compositionally biased region" description="Basic and acidic residues" evidence="1">
    <location>
        <begin position="1720"/>
        <end position="1729"/>
    </location>
</feature>
<feature type="domain" description="BAH" evidence="2">
    <location>
        <begin position="2616"/>
        <end position="2745"/>
    </location>
</feature>
<dbReference type="PANTHER" id="PTHR12505:SF24">
    <property type="entry name" value="PROTEIN WINGED EYE"/>
    <property type="match status" value="1"/>
</dbReference>
<feature type="region of interest" description="Disordered" evidence="1">
    <location>
        <begin position="541"/>
        <end position="576"/>
    </location>
</feature>
<dbReference type="SMART" id="SM00333">
    <property type="entry name" value="TUDOR"/>
    <property type="match status" value="1"/>
</dbReference>
<feature type="compositionally biased region" description="Basic residues" evidence="1">
    <location>
        <begin position="2388"/>
        <end position="2423"/>
    </location>
</feature>
<organism evidence="3 4">
    <name type="scientific">Limulus polyphemus</name>
    <name type="common">Atlantic horseshoe crab</name>
    <dbReference type="NCBI Taxonomy" id="6850"/>
    <lineage>
        <taxon>Eukaryota</taxon>
        <taxon>Metazoa</taxon>
        <taxon>Ecdysozoa</taxon>
        <taxon>Arthropoda</taxon>
        <taxon>Chelicerata</taxon>
        <taxon>Merostomata</taxon>
        <taxon>Xiphosura</taxon>
        <taxon>Limulidae</taxon>
        <taxon>Limulus</taxon>
    </lineage>
</organism>
<proteinExistence type="predicted"/>
<feature type="compositionally biased region" description="Basic and acidic residues" evidence="1">
    <location>
        <begin position="2528"/>
        <end position="2540"/>
    </location>
</feature>
<feature type="compositionally biased region" description="Basic residues" evidence="1">
    <location>
        <begin position="1852"/>
        <end position="1865"/>
    </location>
</feature>
<feature type="compositionally biased region" description="Low complexity" evidence="1">
    <location>
        <begin position="1569"/>
        <end position="1592"/>
    </location>
</feature>
<dbReference type="Gene3D" id="2.30.30.490">
    <property type="match status" value="1"/>
</dbReference>
<feature type="compositionally biased region" description="Acidic residues" evidence="1">
    <location>
        <begin position="1199"/>
        <end position="1209"/>
    </location>
</feature>
<feature type="region of interest" description="Disordered" evidence="1">
    <location>
        <begin position="1711"/>
        <end position="1780"/>
    </location>
</feature>
<feature type="compositionally biased region" description="Basic and acidic residues" evidence="1">
    <location>
        <begin position="1101"/>
        <end position="1112"/>
    </location>
</feature>
<feature type="region of interest" description="Disordered" evidence="1">
    <location>
        <begin position="1157"/>
        <end position="1212"/>
    </location>
</feature>
<feature type="region of interest" description="Disordered" evidence="1">
    <location>
        <begin position="1357"/>
        <end position="1392"/>
    </location>
</feature>
<feature type="compositionally biased region" description="Polar residues" evidence="1">
    <location>
        <begin position="1593"/>
        <end position="1602"/>
    </location>
</feature>
<feature type="region of interest" description="Disordered" evidence="1">
    <location>
        <begin position="860"/>
        <end position="919"/>
    </location>
</feature>
<feature type="compositionally biased region" description="Polar residues" evidence="1">
    <location>
        <begin position="2234"/>
        <end position="2245"/>
    </location>
</feature>
<feature type="compositionally biased region" description="Polar residues" evidence="1">
    <location>
        <begin position="1670"/>
        <end position="1688"/>
    </location>
</feature>
<feature type="compositionally biased region" description="Polar residues" evidence="1">
    <location>
        <begin position="1634"/>
        <end position="1645"/>
    </location>
</feature>
<feature type="region of interest" description="Disordered" evidence="1">
    <location>
        <begin position="274"/>
        <end position="348"/>
    </location>
</feature>
<feature type="region of interest" description="Disordered" evidence="1">
    <location>
        <begin position="1820"/>
        <end position="1880"/>
    </location>
</feature>
<feature type="compositionally biased region" description="Basic and acidic residues" evidence="1">
    <location>
        <begin position="1653"/>
        <end position="1669"/>
    </location>
</feature>
<dbReference type="Pfam" id="PF01426">
    <property type="entry name" value="BAH"/>
    <property type="match status" value="1"/>
</dbReference>
<feature type="region of interest" description="Disordered" evidence="1">
    <location>
        <begin position="2337"/>
        <end position="2466"/>
    </location>
</feature>
<feature type="compositionally biased region" description="Basic residues" evidence="1">
    <location>
        <begin position="2004"/>
        <end position="2016"/>
    </location>
</feature>
<dbReference type="PANTHER" id="PTHR12505">
    <property type="entry name" value="PHD FINGER TRANSCRIPTION FACTOR"/>
    <property type="match status" value="1"/>
</dbReference>
<feature type="compositionally biased region" description="Polar residues" evidence="1">
    <location>
        <begin position="1554"/>
        <end position="1568"/>
    </location>
</feature>
<feature type="compositionally biased region" description="Polar residues" evidence="1">
    <location>
        <begin position="908"/>
        <end position="919"/>
    </location>
</feature>
<feature type="region of interest" description="Disordered" evidence="1">
    <location>
        <begin position="2038"/>
        <end position="2061"/>
    </location>
</feature>
<sequence length="2748" mass="302609">MESRPDLSLERSRLLAGAGLHATHGFSVDVQSPHPTPLRATFPDMNRAGAATDPASLSAYHSRFLQASLPLDNNGTSYSYLSGMYSSNFHAQSNSPFRVPPTGIIMRQFWPPTPPPDSYNRYGMSSNLYTMFPPLVPSTDSNPYSSQGYISRLGQSPAPYSSLLEAAHKEPTYLPPGLALASSFTMPSHVGHTAPVPSLTPTLDRHPGYSHLGLGMDVGRRPLLVEEKEFQRVERGVEDFERILKHETSSISCHHNADRTRLACSTVEPPVRAVEKQSDSSISLGLREKFTESRNKHREEKHREKKQQRPDFETHHLDGRLTNGSLLQARRTKPNKPRSVTSNGEADKIHKEKKCAQCSASLADNIEIINNPHCVAKTGKVKGTNNREPKENSAPVPQKTISCSSVTTAVATSSDTVATTTVTFTEQCLTPSLAVSSNTSPGLGCNNTAVSSLCHLTTVPQVTTSLSLPSSVPAENFRISQMQDKLKVTDLLHKGQSCVSQIVDSQNSPYHKSDRLNLQNNQVVGTTDLTDQSCKAVQKVHPKACEDKNRPSSSPSNLKSPPSKVHTSLTTTEVSKNSYPMEPLSMACSVTSASLRINNSPLCEVTSHQKNHITPAPLLPTGVHIKQERIDLENHCSVSNACNTFVYPHWQGLSIPRNDMAEENHGVINLSIPRRVPKQEPLDFALPCQLSSESMPKMNPSPEKVQSNFISSSSDADRPKSGEKPQQSIVSVRLQLKNNPDAASAFSLVTTCMTPSHSPVCCTAQSVLSSQTGMSSQKNVHVSKRSETFVVTTTTASVPNHNPAFSTRLHHSVAVTLASSPTGVIPSVVSSCQPSSATLTFPSTVNTNIPVGIAVAQQRQALSTTSNGKTGVRTSPNRSLAVSSMSCESSDNTAPEKESFSQGPKEVSSGSTIQHPPAINLNNSTTCILSQDVNPTVTHWEQDSVLPTPLPQQWVTPSPVMGPTVWLSQNMYNPTPAQQPPPPTAVPYPIDSSHVPIPPGGYQVYRDPLTNQIFLLPTANVEIVDQSDIWTGYSGPPSGTTVQQVFATQPQQAPFQPQLMQEEDQLKHQTTQNLSLSNNCIPTGRILEDEETDDSSQNIYQDEHGTDKRGEKLSAITPQPLGSSSSVPYPAFPQPSAPAALSYFYEASTIVHLTQTQSTTAIQTEPGKRSQGTSPMNPVTPSPPLLSSSEQDVHASGEDSGDNGEEGEGEVSQYRTEVEVNNQTLSVTAAIQVDMDAQTNSDDTDVDEHAVEVTDSANQTESVMVGIVKDCSTSGEDESCDIPQSSAPIPVENSCTTNSNDFESHSYHKQALGDVEVLEVHSAPVLSAESQPVMDFIDHHGLNLLVDSIEEFASREQKENTLEMRKRLSESSSDESSKNGSESVNENGKVNDSINPVADAAYLQSKPLSSNIDPSCTDGLGLLCALAEQRFLEETLCSQLPETGLNLSLNHDEESMKQIYSPDSKSPSQVYAFSSKSSSPFYVLTSPVHPDDVPETMDATELEMKLQLAELQKKYRLKQKELAKLQPKKEKEEPETVPVKRRPGRPRKRPLMLRQQNTLKTSPVTFGDSSSESIPELLAPSPSPSLHPSTSSIVPVSETSIESPKTPRKKKKRSVTGSGTNLKRSQIIKKIKQNRLSAKSFSSKLITKKKKSNIREKKSTLKLQVETKSETVTCHQTQKLQPPSIQSTEGDILGSCSILKTDDNLQILDGSTSDDAITDPLKHKNKTEVKTNISEPAPQDIHSFVPSSDKQGAKSSCNKQGSSKSKKNQNKKSSENKKRTSFTSIQMSVSLCKWKVYESETVECATESLDLNLLAFPTKMRSSSATPDRSLRKKLEQGESESNTSDAEISSAKKRKPGRPKKHSPSKPDEATETIVPKRPKKLAFLKAKAEAKRLTNEINKIKNCSDTESKTHSLEEDIWFRRRSERIFLHDAGVVPGAISPWRGENVDPPVINDNDLPTTETKNLEPEPQTSSEMPPKSSKPEETSLPKKKRKTRKNSVSPSKRVKTKTKGAKKQQTKEKLVTDELFAALKKCRLSESNQGWATSSHPADQENAESSEGENLPLSALIEKKPNSVIRSCILQPEDLNDQLRVLTMDDGLFYAGTIKAIRAPDVYGITRDGERGNRSHIYSQEEILNEAIVEVKPVSLSNLPVGQRICAFWSQQYRCMYPGTVAKSLSPNHDKEQDMVYVEFDDGDSGRIPLKDICMLPPHYPIVSADFNPLMILGKGRQHQLSGESVTDNSFSMPTLRRPKTKTKKNKSKCKSGKKKSSSSQSQNIDEPSSLSDVFHSEALPLFSDSKVSNFSNTFDPEGSLQTLATVSTTRTTNVVSSKKKITVFTSEKEKSSQKKKSKKSKSDSKRKIKSRSKERESHHIGSSSEASVCGPPSLKIKKHKKHKDDHKHRHRHHHHHCHRHHHHKKHKHEKRSNPSSPEHSHSPSSSSNDATVSKPTASSVTEDTGISAQDNLLTAPQFETLIEEKDSSTDDKNKLLMVKIRTNSPNIPQEEKKEHSKETEPESSSSSSDSSNKSNNKDKDEKPCVKDKSHHKKRKASKPSTDTKTFSQKKRRKVHLSSVEKSKIAAFLPAQQLWQWAGKSFHRIVTKGKAKKEFYKAITRGKETIKIGDCAVFLSTRRPHLPFIGQIKTMWQSWVGNMVVKVRWFYHPEETKGENRLFNPKGALFQSPHTDENDLQTISHKCELLSWTEYKARKVAETSHGNTQYGSMFDNNYIYYLAGSYDPLTFVLSLDEGVS</sequence>
<feature type="compositionally biased region" description="Basic residues" evidence="1">
    <location>
        <begin position="2541"/>
        <end position="2550"/>
    </location>
</feature>
<accession>A0ABM1T2P9</accession>
<feature type="compositionally biased region" description="Low complexity" evidence="1">
    <location>
        <begin position="2515"/>
        <end position="2527"/>
    </location>
</feature>
<dbReference type="Pfam" id="PF24912">
    <property type="entry name" value="SH3_TNRC18"/>
    <property type="match status" value="1"/>
</dbReference>
<feature type="compositionally biased region" description="Basic and acidic residues" evidence="1">
    <location>
        <begin position="1357"/>
        <end position="1369"/>
    </location>
</feature>
<feature type="compositionally biased region" description="Low complexity" evidence="1">
    <location>
        <begin position="2426"/>
        <end position="2441"/>
    </location>
</feature>
<dbReference type="Gene3D" id="2.30.30.140">
    <property type="match status" value="1"/>
</dbReference>
<dbReference type="GeneID" id="106466447"/>
<feature type="compositionally biased region" description="Basic and acidic residues" evidence="1">
    <location>
        <begin position="2502"/>
        <end position="2513"/>
    </location>
</feature>
<name>A0ABM1T2P9_LIMPO</name>
<feature type="compositionally biased region" description="Polar residues" evidence="1">
    <location>
        <begin position="565"/>
        <end position="576"/>
    </location>
</feature>
<feature type="region of interest" description="Disordered" evidence="1">
    <location>
        <begin position="2493"/>
        <end position="2567"/>
    </location>
</feature>
<feature type="region of interest" description="Disordered" evidence="1">
    <location>
        <begin position="1940"/>
        <end position="2020"/>
    </location>
</feature>
<evidence type="ECO:0000313" key="4">
    <source>
        <dbReference type="RefSeq" id="XP_022250155.1"/>
    </source>
</evidence>
<feature type="region of interest" description="Disordered" evidence="1">
    <location>
        <begin position="1522"/>
        <end position="1688"/>
    </location>
</feature>
<feature type="compositionally biased region" description="Polar residues" evidence="1">
    <location>
        <begin position="2038"/>
        <end position="2049"/>
    </location>
</feature>
<dbReference type="InterPro" id="IPR056841">
    <property type="entry name" value="TNRC18_BAHCC1-like_SH3"/>
</dbReference>
<feature type="region of interest" description="Disordered" evidence="1">
    <location>
        <begin position="1088"/>
        <end position="1129"/>
    </location>
</feature>
<feature type="compositionally biased region" description="Basic and acidic residues" evidence="1">
    <location>
        <begin position="286"/>
        <end position="319"/>
    </location>
</feature>
<evidence type="ECO:0000256" key="1">
    <source>
        <dbReference type="SAM" id="MobiDB-lite"/>
    </source>
</evidence>
<feature type="compositionally biased region" description="Polar residues" evidence="1">
    <location>
        <begin position="2442"/>
        <end position="2466"/>
    </location>
</feature>
<feature type="compositionally biased region" description="Basic and acidic residues" evidence="1">
    <location>
        <begin position="1522"/>
        <end position="1534"/>
    </location>
</feature>
<dbReference type="InterPro" id="IPR043151">
    <property type="entry name" value="BAH_sf"/>
</dbReference>
<feature type="compositionally biased region" description="Polar residues" evidence="1">
    <location>
        <begin position="1116"/>
        <end position="1127"/>
    </location>
</feature>
<keyword evidence="3" id="KW-1185">Reference proteome</keyword>